<protein>
    <recommendedName>
        <fullName evidence="7">Fe2OG dioxygenase domain-containing protein</fullName>
    </recommendedName>
</protein>
<dbReference type="PANTHER" id="PTHR10869:SF226">
    <property type="entry name" value="PROLYL 4-HYDROXYLASE ALPHA SUBUNIT DOMAIN-CONTAINING PROTEIN"/>
    <property type="match status" value="1"/>
</dbReference>
<dbReference type="InterPro" id="IPR045054">
    <property type="entry name" value="P4HA-like"/>
</dbReference>
<name>A0A7S4ACJ7_9STRA</name>
<dbReference type="GO" id="GO:0005783">
    <property type="term" value="C:endoplasmic reticulum"/>
    <property type="evidence" value="ECO:0007669"/>
    <property type="project" value="TreeGrafter"/>
</dbReference>
<dbReference type="PANTHER" id="PTHR10869">
    <property type="entry name" value="PROLYL 4-HYDROXYLASE ALPHA SUBUNIT"/>
    <property type="match status" value="1"/>
</dbReference>
<evidence type="ECO:0000256" key="5">
    <source>
        <dbReference type="ARBA" id="ARBA00023004"/>
    </source>
</evidence>
<sequence length="652" mass="72118">MGKEESRLRNASGQSRSSSSGSIDASGNSNGGFQMKFVILILSCGIASYVSPNLSGSLFVNSSQSFENDKTVKASTPSVTPLQQSCEDRFRSILPIFGDSGLLQTARSLPLVLHRNGEVEPCGEVAIGDLLEELKTNYEAEGCKITLEKYQFESLLTKSFNSVMTDACHSTETYGDKSMGFLGYCDMGKDHTPILLDHQKLVPVQSNSGQSESLPCHFHTREGFRITESEGLSELIISTLNDNEKLSRDCQGDETTQTCVASTERAKTHLYAIPAGRVFMFAPSYVGEIFHLPHVEGASNKAIYLEVLSLKPRVFDVFNFFNREESKELVDRAIAEKAESHRIKRSTTGASSKSVNSKRTSESGFDTDGKTALKIKKRCFSALGFDEYEDAHSDGLQILRYNVSKAYNSHLDWIEDTTGELKHDYESAGTGGNRFSTILLYMSDLGDGDGGETVFPKGVPTNIPEEERITKEEARKQLRASEHGNVLKHGSWEEELTVQCRSQLSVRPHSSRAVLFYSQHPNGEVDKSSLHGACPVLNDQKYAANLWVWNTPRTGYDGSPIKKKFQGSEGATVVSSVNTKINGVFSNSGKNPMMDQAELLYMDTFWGKLGKNDPDLSVNTYQGHTWNVKVDGKIVKTWEIREKNGLVQKMVI</sequence>
<proteinExistence type="predicted"/>
<feature type="domain" description="Fe2OG dioxygenase" evidence="7">
    <location>
        <begin position="392"/>
        <end position="552"/>
    </location>
</feature>
<accession>A0A7S4ACJ7</accession>
<feature type="compositionally biased region" description="Low complexity" evidence="6">
    <location>
        <begin position="12"/>
        <end position="25"/>
    </location>
</feature>
<evidence type="ECO:0000256" key="1">
    <source>
        <dbReference type="ARBA" id="ARBA00001961"/>
    </source>
</evidence>
<organism evidence="8">
    <name type="scientific">Pseudo-nitzschia australis</name>
    <dbReference type="NCBI Taxonomy" id="44445"/>
    <lineage>
        <taxon>Eukaryota</taxon>
        <taxon>Sar</taxon>
        <taxon>Stramenopiles</taxon>
        <taxon>Ochrophyta</taxon>
        <taxon>Bacillariophyta</taxon>
        <taxon>Bacillariophyceae</taxon>
        <taxon>Bacillariophycidae</taxon>
        <taxon>Bacillariales</taxon>
        <taxon>Bacillariaceae</taxon>
        <taxon>Pseudo-nitzschia</taxon>
    </lineage>
</organism>
<gene>
    <name evidence="8" type="ORF">PAUS00366_LOCUS3891</name>
</gene>
<evidence type="ECO:0000313" key="8">
    <source>
        <dbReference type="EMBL" id="CAE0711164.1"/>
    </source>
</evidence>
<evidence type="ECO:0000256" key="3">
    <source>
        <dbReference type="ARBA" id="ARBA00022964"/>
    </source>
</evidence>
<dbReference type="EMBL" id="HBIX01004921">
    <property type="protein sequence ID" value="CAE0711164.1"/>
    <property type="molecule type" value="Transcribed_RNA"/>
</dbReference>
<evidence type="ECO:0000256" key="6">
    <source>
        <dbReference type="SAM" id="MobiDB-lite"/>
    </source>
</evidence>
<evidence type="ECO:0000256" key="4">
    <source>
        <dbReference type="ARBA" id="ARBA00023002"/>
    </source>
</evidence>
<feature type="region of interest" description="Disordered" evidence="6">
    <location>
        <begin position="341"/>
        <end position="366"/>
    </location>
</feature>
<dbReference type="InterPro" id="IPR044862">
    <property type="entry name" value="Pro_4_hyd_alph_FE2OG_OXY"/>
</dbReference>
<feature type="region of interest" description="Disordered" evidence="6">
    <location>
        <begin position="1"/>
        <end position="25"/>
    </location>
</feature>
<reference evidence="8" key="1">
    <citation type="submission" date="2021-01" db="EMBL/GenBank/DDBJ databases">
        <authorList>
            <person name="Corre E."/>
            <person name="Pelletier E."/>
            <person name="Niang G."/>
            <person name="Scheremetjew M."/>
            <person name="Finn R."/>
            <person name="Kale V."/>
            <person name="Holt S."/>
            <person name="Cochrane G."/>
            <person name="Meng A."/>
            <person name="Brown T."/>
            <person name="Cohen L."/>
        </authorList>
    </citation>
    <scope>NUCLEOTIDE SEQUENCE</scope>
    <source>
        <strain evidence="8">10249 10 AB</strain>
    </source>
</reference>
<dbReference type="GO" id="GO:0005506">
    <property type="term" value="F:iron ion binding"/>
    <property type="evidence" value="ECO:0007669"/>
    <property type="project" value="InterPro"/>
</dbReference>
<dbReference type="InterPro" id="IPR006620">
    <property type="entry name" value="Pro_4_hyd_alph"/>
</dbReference>
<keyword evidence="5" id="KW-0408">Iron</keyword>
<dbReference type="Pfam" id="PF13640">
    <property type="entry name" value="2OG-FeII_Oxy_3"/>
    <property type="match status" value="1"/>
</dbReference>
<comment type="cofactor">
    <cofactor evidence="1">
        <name>L-ascorbate</name>
        <dbReference type="ChEBI" id="CHEBI:38290"/>
    </cofactor>
</comment>
<dbReference type="PROSITE" id="PS51471">
    <property type="entry name" value="FE2OG_OXY"/>
    <property type="match status" value="1"/>
</dbReference>
<evidence type="ECO:0000259" key="7">
    <source>
        <dbReference type="PROSITE" id="PS51471"/>
    </source>
</evidence>
<dbReference type="AlphaFoldDB" id="A0A7S4ACJ7"/>
<dbReference type="GO" id="GO:0031418">
    <property type="term" value="F:L-ascorbic acid binding"/>
    <property type="evidence" value="ECO:0007669"/>
    <property type="project" value="InterPro"/>
</dbReference>
<keyword evidence="2" id="KW-0479">Metal-binding</keyword>
<evidence type="ECO:0000256" key="2">
    <source>
        <dbReference type="ARBA" id="ARBA00022723"/>
    </source>
</evidence>
<dbReference type="Gene3D" id="2.60.120.620">
    <property type="entry name" value="q2cbj1_9rhob like domain"/>
    <property type="match status" value="1"/>
</dbReference>
<keyword evidence="4" id="KW-0560">Oxidoreductase</keyword>
<feature type="compositionally biased region" description="Polar residues" evidence="6">
    <location>
        <begin position="346"/>
        <end position="364"/>
    </location>
</feature>
<keyword evidence="3" id="KW-0223">Dioxygenase</keyword>
<dbReference type="InterPro" id="IPR005123">
    <property type="entry name" value="Oxoglu/Fe-dep_dioxygenase_dom"/>
</dbReference>
<dbReference type="GO" id="GO:0004656">
    <property type="term" value="F:procollagen-proline 4-dioxygenase activity"/>
    <property type="evidence" value="ECO:0007669"/>
    <property type="project" value="TreeGrafter"/>
</dbReference>
<dbReference type="SMART" id="SM00702">
    <property type="entry name" value="P4Hc"/>
    <property type="match status" value="1"/>
</dbReference>